<dbReference type="GO" id="GO:0016020">
    <property type="term" value="C:membrane"/>
    <property type="evidence" value="ECO:0007669"/>
    <property type="project" value="UniProtKB-SubCell"/>
</dbReference>
<evidence type="ECO:0000256" key="5">
    <source>
        <dbReference type="ARBA" id="ARBA00022692"/>
    </source>
</evidence>
<keyword evidence="4" id="KW-0349">Heme</keyword>
<dbReference type="PROSITE" id="PS50939">
    <property type="entry name" value="CYTOCHROME_B561"/>
    <property type="match status" value="1"/>
</dbReference>
<evidence type="ECO:0000256" key="4">
    <source>
        <dbReference type="ARBA" id="ARBA00022617"/>
    </source>
</evidence>
<evidence type="ECO:0000256" key="8">
    <source>
        <dbReference type="ARBA" id="ARBA00022989"/>
    </source>
</evidence>
<dbReference type="Gene3D" id="1.20.120.1770">
    <property type="match status" value="1"/>
</dbReference>
<keyword evidence="10 11" id="KW-0472">Membrane</keyword>
<feature type="transmembrane region" description="Helical" evidence="11">
    <location>
        <begin position="12"/>
        <end position="35"/>
    </location>
</feature>
<evidence type="ECO:0000256" key="7">
    <source>
        <dbReference type="ARBA" id="ARBA00022982"/>
    </source>
</evidence>
<dbReference type="SMART" id="SM00665">
    <property type="entry name" value="B561"/>
    <property type="match status" value="1"/>
</dbReference>
<keyword evidence="9" id="KW-0408">Iron</keyword>
<comment type="cofactor">
    <cofactor evidence="1">
        <name>heme b</name>
        <dbReference type="ChEBI" id="CHEBI:60344"/>
    </cofactor>
</comment>
<feature type="transmembrane region" description="Helical" evidence="11">
    <location>
        <begin position="204"/>
        <end position="224"/>
    </location>
</feature>
<sequence>MDLHIESRQDACIFSVGFTAAQILGILCIALAATWTGSYLGGFAWQSNPPLQFNYHPLFMVIGMVFFYGDAIMVFRVLRNERKKLLKLIHGGLQALAFVFTVVALKAVFDSHNLPKKPFPNMYSLHSWLGLATVLLFCLQFVCGFVAFLFPGLVQIWRSRYLPLHVFFGLAIFVMAIATCLAGITEKLVFKLGFGYSLLPAEGVIANLLGVSLVVLGILVVYLVSSPRFRRQPLPEEDVLRLEPHSPVN</sequence>
<protein>
    <submittedName>
        <fullName evidence="13">Cytochrome b561</fullName>
    </submittedName>
</protein>
<feature type="transmembrane region" description="Helical" evidence="11">
    <location>
        <begin position="128"/>
        <end position="150"/>
    </location>
</feature>
<keyword evidence="8 11" id="KW-1133">Transmembrane helix</keyword>
<feature type="transmembrane region" description="Helical" evidence="11">
    <location>
        <begin position="162"/>
        <end position="184"/>
    </location>
</feature>
<feature type="transmembrane region" description="Helical" evidence="11">
    <location>
        <begin position="85"/>
        <end position="108"/>
    </location>
</feature>
<evidence type="ECO:0000259" key="12">
    <source>
        <dbReference type="PROSITE" id="PS50939"/>
    </source>
</evidence>
<accession>A0A2I9LNW2</accession>
<keyword evidence="6" id="KW-0479">Metal-binding</keyword>
<dbReference type="GO" id="GO:0016491">
    <property type="term" value="F:oxidoreductase activity"/>
    <property type="evidence" value="ECO:0007669"/>
    <property type="project" value="InterPro"/>
</dbReference>
<proteinExistence type="predicted"/>
<evidence type="ECO:0000256" key="3">
    <source>
        <dbReference type="ARBA" id="ARBA00022448"/>
    </source>
</evidence>
<reference evidence="13" key="1">
    <citation type="journal article" date="2017" name="Toxicon">
        <title>Venom-gland transcriptomics and venom proteomics of the Hentz striped scorpion (Centruroides hentzi; Buthidae) reveal high toxin diversity in a harmless member of a lethal family.</title>
        <authorList>
            <person name="Ward M.J."/>
            <person name="Ellsworth S.A."/>
            <person name="Rokyta D.R."/>
        </authorList>
    </citation>
    <scope>NUCLEOTIDE SEQUENCE</scope>
    <source>
        <tissue evidence="13">Venom gland</tissue>
    </source>
</reference>
<keyword evidence="5 11" id="KW-0812">Transmembrane</keyword>
<evidence type="ECO:0000256" key="1">
    <source>
        <dbReference type="ARBA" id="ARBA00001970"/>
    </source>
</evidence>
<evidence type="ECO:0000313" key="13">
    <source>
        <dbReference type="EMBL" id="MBW20079.1"/>
    </source>
</evidence>
<name>A0A2I9LNW2_9SCOR</name>
<dbReference type="GO" id="GO:0046872">
    <property type="term" value="F:metal ion binding"/>
    <property type="evidence" value="ECO:0007669"/>
    <property type="project" value="UniProtKB-KW"/>
</dbReference>
<dbReference type="InterPro" id="IPR043205">
    <property type="entry name" value="CYB561/CYBRD1-like"/>
</dbReference>
<keyword evidence="7" id="KW-0249">Electron transport</keyword>
<dbReference type="InterPro" id="IPR006593">
    <property type="entry name" value="Cyt_b561/ferric_Rdtase_TM"/>
</dbReference>
<keyword evidence="3" id="KW-0813">Transport</keyword>
<organism evidence="13">
    <name type="scientific">Centruroides hentzi</name>
    <dbReference type="NCBI Taxonomy" id="88313"/>
    <lineage>
        <taxon>Eukaryota</taxon>
        <taxon>Metazoa</taxon>
        <taxon>Ecdysozoa</taxon>
        <taxon>Arthropoda</taxon>
        <taxon>Chelicerata</taxon>
        <taxon>Arachnida</taxon>
        <taxon>Scorpiones</taxon>
        <taxon>Buthida</taxon>
        <taxon>Buthoidea</taxon>
        <taxon>Buthidae</taxon>
        <taxon>Centruroides</taxon>
    </lineage>
</organism>
<dbReference type="AlphaFoldDB" id="A0A2I9LNW2"/>
<comment type="subcellular location">
    <subcellularLocation>
        <location evidence="2">Membrane</location>
        <topology evidence="2">Multi-pass membrane protein</topology>
    </subcellularLocation>
</comment>
<dbReference type="Pfam" id="PF03188">
    <property type="entry name" value="Cytochrom_B561"/>
    <property type="match status" value="1"/>
</dbReference>
<evidence type="ECO:0000256" key="2">
    <source>
        <dbReference type="ARBA" id="ARBA00004141"/>
    </source>
</evidence>
<dbReference type="PANTHER" id="PTHR10106:SF0">
    <property type="entry name" value="LD36721P"/>
    <property type="match status" value="1"/>
</dbReference>
<feature type="domain" description="Cytochrome b561" evidence="12">
    <location>
        <begin position="20"/>
        <end position="225"/>
    </location>
</feature>
<evidence type="ECO:0000256" key="6">
    <source>
        <dbReference type="ARBA" id="ARBA00022723"/>
    </source>
</evidence>
<dbReference type="EMBL" id="GFWZ01000089">
    <property type="protein sequence ID" value="MBW20079.1"/>
    <property type="molecule type" value="Transcribed_RNA"/>
</dbReference>
<dbReference type="FunFam" id="1.20.120.1770:FF:000001">
    <property type="entry name" value="Cytochrome b reductase 1"/>
    <property type="match status" value="1"/>
</dbReference>
<feature type="transmembrane region" description="Helical" evidence="11">
    <location>
        <begin position="55"/>
        <end position="78"/>
    </location>
</feature>
<evidence type="ECO:0000256" key="11">
    <source>
        <dbReference type="SAM" id="Phobius"/>
    </source>
</evidence>
<evidence type="ECO:0000256" key="9">
    <source>
        <dbReference type="ARBA" id="ARBA00023004"/>
    </source>
</evidence>
<dbReference type="PANTHER" id="PTHR10106">
    <property type="entry name" value="CYTOCHROME B561-RELATED"/>
    <property type="match status" value="1"/>
</dbReference>
<evidence type="ECO:0000256" key="10">
    <source>
        <dbReference type="ARBA" id="ARBA00023136"/>
    </source>
</evidence>